<protein>
    <submittedName>
        <fullName evidence="1">Uncharacterized protein</fullName>
    </submittedName>
</protein>
<reference evidence="1" key="1">
    <citation type="submission" date="2017-07" db="EMBL/GenBank/DDBJ databases">
        <title>Taro Niue Genome Assembly and Annotation.</title>
        <authorList>
            <person name="Atibalentja N."/>
            <person name="Keating K."/>
            <person name="Fields C.J."/>
        </authorList>
    </citation>
    <scope>NUCLEOTIDE SEQUENCE</scope>
    <source>
        <strain evidence="1">Niue_2</strain>
        <tissue evidence="1">Leaf</tissue>
    </source>
</reference>
<sequence length="146" mass="16561">MKVLFLTKMAICPLHYQAVRATFAFQLFCNMGTSRNAFSSRMRRVLDKFVTRVIEQQHQGAVTPPLFVYFSAFCRRQGSAPTCCGRPEDFHSESIQAEMVHPDWLEKNKGGYYHGGGEPVREGRACTQQTRKEATESVMFAGTLRS</sequence>
<organism evidence="1 2">
    <name type="scientific">Colocasia esculenta</name>
    <name type="common">Wild taro</name>
    <name type="synonym">Arum esculentum</name>
    <dbReference type="NCBI Taxonomy" id="4460"/>
    <lineage>
        <taxon>Eukaryota</taxon>
        <taxon>Viridiplantae</taxon>
        <taxon>Streptophyta</taxon>
        <taxon>Embryophyta</taxon>
        <taxon>Tracheophyta</taxon>
        <taxon>Spermatophyta</taxon>
        <taxon>Magnoliopsida</taxon>
        <taxon>Liliopsida</taxon>
        <taxon>Araceae</taxon>
        <taxon>Aroideae</taxon>
        <taxon>Colocasieae</taxon>
        <taxon>Colocasia</taxon>
    </lineage>
</organism>
<proteinExistence type="predicted"/>
<feature type="non-terminal residue" evidence="1">
    <location>
        <position position="1"/>
    </location>
</feature>
<dbReference type="Proteomes" id="UP000652761">
    <property type="component" value="Unassembled WGS sequence"/>
</dbReference>
<comment type="caution">
    <text evidence="1">The sequence shown here is derived from an EMBL/GenBank/DDBJ whole genome shotgun (WGS) entry which is preliminary data.</text>
</comment>
<keyword evidence="2" id="KW-1185">Reference proteome</keyword>
<evidence type="ECO:0000313" key="2">
    <source>
        <dbReference type="Proteomes" id="UP000652761"/>
    </source>
</evidence>
<accession>A0A843WE07</accession>
<gene>
    <name evidence="1" type="ORF">Taro_037836</name>
</gene>
<dbReference type="EMBL" id="NMUH01003332">
    <property type="protein sequence ID" value="MQM05028.1"/>
    <property type="molecule type" value="Genomic_DNA"/>
</dbReference>
<evidence type="ECO:0000313" key="1">
    <source>
        <dbReference type="EMBL" id="MQM05028.1"/>
    </source>
</evidence>
<name>A0A843WE07_COLES</name>
<dbReference type="AlphaFoldDB" id="A0A843WE07"/>